<protein>
    <submittedName>
        <fullName evidence="1">Uncharacterized protein</fullName>
    </submittedName>
</protein>
<evidence type="ECO:0000313" key="2">
    <source>
        <dbReference type="Proteomes" id="UP000179106"/>
    </source>
</evidence>
<sequence>MNCKYYCGTCDEHYFRRYTNINEKHDKCGEFSAIVWGNSEAALNDHVDSQLADGEERSARYPPPFLNWLAIKLLFIQ</sequence>
<evidence type="ECO:0000313" key="1">
    <source>
        <dbReference type="EMBL" id="OGZ52681.1"/>
    </source>
</evidence>
<accession>A0A1G2GRV3</accession>
<comment type="caution">
    <text evidence="1">The sequence shown here is derived from an EMBL/GenBank/DDBJ whole genome shotgun (WGS) entry which is preliminary data.</text>
</comment>
<dbReference type="Proteomes" id="UP000179106">
    <property type="component" value="Unassembled WGS sequence"/>
</dbReference>
<organism evidence="1 2">
    <name type="scientific">Candidatus Ryanbacteria bacterium RIFCSPLOWO2_01_FULL_48_26</name>
    <dbReference type="NCBI Taxonomy" id="1802126"/>
    <lineage>
        <taxon>Bacteria</taxon>
        <taxon>Candidatus Ryaniibacteriota</taxon>
    </lineage>
</organism>
<dbReference type="STRING" id="1802126.A3B25_03415"/>
<proteinExistence type="predicted"/>
<gene>
    <name evidence="1" type="ORF">A3B25_03415</name>
</gene>
<dbReference type="AlphaFoldDB" id="A0A1G2GRV3"/>
<reference evidence="1 2" key="1">
    <citation type="journal article" date="2016" name="Nat. Commun.">
        <title>Thousands of microbial genomes shed light on interconnected biogeochemical processes in an aquifer system.</title>
        <authorList>
            <person name="Anantharaman K."/>
            <person name="Brown C.T."/>
            <person name="Hug L.A."/>
            <person name="Sharon I."/>
            <person name="Castelle C.J."/>
            <person name="Probst A.J."/>
            <person name="Thomas B.C."/>
            <person name="Singh A."/>
            <person name="Wilkins M.J."/>
            <person name="Karaoz U."/>
            <person name="Brodie E.L."/>
            <person name="Williams K.H."/>
            <person name="Hubbard S.S."/>
            <person name="Banfield J.F."/>
        </authorList>
    </citation>
    <scope>NUCLEOTIDE SEQUENCE [LARGE SCALE GENOMIC DNA]</scope>
</reference>
<dbReference type="EMBL" id="MHNW01000041">
    <property type="protein sequence ID" value="OGZ52681.1"/>
    <property type="molecule type" value="Genomic_DNA"/>
</dbReference>
<name>A0A1G2GRV3_9BACT</name>